<evidence type="ECO:0000256" key="4">
    <source>
        <dbReference type="NCBIfam" id="TIGR02403"/>
    </source>
</evidence>
<dbReference type="InterPro" id="IPR012769">
    <property type="entry name" value="Trehalose_TreC"/>
</dbReference>
<dbReference type="PANTHER" id="PTHR10357:SF217">
    <property type="entry name" value="TREHALOSE-6-PHOSPHATE HYDROLASE"/>
    <property type="match status" value="1"/>
</dbReference>
<evidence type="ECO:0000259" key="5">
    <source>
        <dbReference type="SMART" id="SM00642"/>
    </source>
</evidence>
<dbReference type="InterPro" id="IPR045857">
    <property type="entry name" value="O16G_dom_2"/>
</dbReference>
<reference evidence="6 7" key="1">
    <citation type="journal article" date="2023" name="Proc. Natl. Acad. Sci. U.S.A.">
        <title>Bacterial tolerance to host-exuded specialized metabolites structures the maize root microbiome.</title>
        <authorList>
            <person name="Thoenen L."/>
            <person name="Giroud C."/>
            <person name="Kreuzer M."/>
            <person name="Waelchli J."/>
            <person name="Gfeller V."/>
            <person name="Deslandes-Herold G."/>
            <person name="Mateo P."/>
            <person name="Robert C.A.M."/>
            <person name="Ahrens C.H."/>
            <person name="Rubio-Somoza I."/>
            <person name="Bruggmann R."/>
            <person name="Erb M."/>
            <person name="Schlaeppi K."/>
        </authorList>
    </citation>
    <scope>NUCLEOTIDE SEQUENCE [LARGE SCALE GENOMIC DNA]</scope>
    <source>
        <strain evidence="6 7">LBA1-1-1.1</strain>
    </source>
</reference>
<dbReference type="EMBL" id="JBEGIE010000077">
    <property type="protein sequence ID" value="MEV4914379.1"/>
    <property type="molecule type" value="Genomic_DNA"/>
</dbReference>
<keyword evidence="7" id="KW-1185">Reference proteome</keyword>
<dbReference type="InterPro" id="IPR056300">
    <property type="entry name" value="SusG-like_C"/>
</dbReference>
<evidence type="ECO:0000256" key="3">
    <source>
        <dbReference type="ARBA" id="ARBA00023295"/>
    </source>
</evidence>
<dbReference type="PANTHER" id="PTHR10357">
    <property type="entry name" value="ALPHA-AMYLASE FAMILY MEMBER"/>
    <property type="match status" value="1"/>
</dbReference>
<keyword evidence="3" id="KW-0326">Glycosidase</keyword>
<dbReference type="Pfam" id="PF00128">
    <property type="entry name" value="Alpha-amylase"/>
    <property type="match status" value="1"/>
</dbReference>
<dbReference type="SUPFAM" id="SSF51011">
    <property type="entry name" value="Glycosyl hydrolase domain"/>
    <property type="match status" value="1"/>
</dbReference>
<comment type="similarity">
    <text evidence="1">Belongs to the glycosyl hydrolase 13 family.</text>
</comment>
<keyword evidence="2" id="KW-0378">Hydrolase</keyword>
<dbReference type="Gene3D" id="3.20.20.80">
    <property type="entry name" value="Glycosidases"/>
    <property type="match status" value="1"/>
</dbReference>
<dbReference type="InterPro" id="IPR017853">
    <property type="entry name" value="GH"/>
</dbReference>
<dbReference type="InterPro" id="IPR013780">
    <property type="entry name" value="Glyco_hydro_b"/>
</dbReference>
<dbReference type="CDD" id="cd11333">
    <property type="entry name" value="AmyAc_SI_OligoGlu_DGase"/>
    <property type="match status" value="1"/>
</dbReference>
<dbReference type="Proteomes" id="UP001552502">
    <property type="component" value="Unassembled WGS sequence"/>
</dbReference>
<dbReference type="RefSeq" id="WP_199639119.1">
    <property type="nucleotide sequence ID" value="NZ_JBEGIE010000077.1"/>
</dbReference>
<protein>
    <recommendedName>
        <fullName evidence="4">Alpha,alpha-phosphotrehalase</fullName>
        <ecNumber evidence="4">3.2.1.93</ecNumber>
    </recommendedName>
</protein>
<accession>A0ABV3IJG0</accession>
<evidence type="ECO:0000256" key="1">
    <source>
        <dbReference type="ARBA" id="ARBA00008061"/>
    </source>
</evidence>
<proteinExistence type="inferred from homology"/>
<organism evidence="6 7">
    <name type="scientific">Bacillus proteolyticus</name>
    <dbReference type="NCBI Taxonomy" id="2026192"/>
    <lineage>
        <taxon>Bacteria</taxon>
        <taxon>Bacillati</taxon>
        <taxon>Bacillota</taxon>
        <taxon>Bacilli</taxon>
        <taxon>Bacillales</taxon>
        <taxon>Bacillaceae</taxon>
        <taxon>Bacillus</taxon>
        <taxon>Bacillus cereus group</taxon>
    </lineage>
</organism>
<dbReference type="SUPFAM" id="SSF51445">
    <property type="entry name" value="(Trans)glycosidases"/>
    <property type="match status" value="1"/>
</dbReference>
<dbReference type="NCBIfam" id="NF008183">
    <property type="entry name" value="PRK10933.1"/>
    <property type="match status" value="1"/>
</dbReference>
<dbReference type="InterPro" id="IPR006047">
    <property type="entry name" value="GH13_cat_dom"/>
</dbReference>
<dbReference type="Pfam" id="PF23915">
    <property type="entry name" value="SusG_C"/>
    <property type="match status" value="1"/>
</dbReference>
<dbReference type="NCBIfam" id="TIGR02403">
    <property type="entry name" value="trehalose_treC"/>
    <property type="match status" value="1"/>
</dbReference>
<comment type="caution">
    <text evidence="6">The sequence shown here is derived from an EMBL/GenBank/DDBJ whole genome shotgun (WGS) entry which is preliminary data.</text>
</comment>
<evidence type="ECO:0000256" key="2">
    <source>
        <dbReference type="ARBA" id="ARBA00022801"/>
    </source>
</evidence>
<sequence length="553" mass="65406">MKDWHKSVVYQIYPKSFNSYYNKETGDIKGVTEKLDYLKELGVDYIWLTPIYESPQNDNGYDVSDYYSIDPSYGTMEEFEELLEEAKARDIEIMLDIVVNHSSTKHKWFKEAKEDKNSPYRNYYIWRDEKNNWQSKFGGSAWKYDEQTKQYYLHLFDETQADLNWENEKLREEVYDMMRFWLDKGVKGFRLDVINLISKDQRFLSDEGTLATSDGRKYYTDGPRVHEYLQEMNRNVFEGKDVITVGEMSSTTIDNCIKYSSPERNELSMTFSFHHLKVDYPNGDKWTKADFDFIKLKEIMSSWQIEMQKGGGWNALFWCNHDQPRIVSRFGNDGKYRNESAKMLATAMHMLQGTPYIYQGEEIGMTNPNFESIEQYRDVESLNIYDIKQEEGLSKEEIIGILKQKSRDNSRTPMQWNEEANSGFTTSTPWISVAENFKEINVEKALEDNESVFYHYKKLIELRKKYDIITDGKYDVLDENHPKIWAYTRTVNNEVLLVINNFYGEEITYSVPGNVQLDGMKQEVLLSNYKDSSKDITNLNLRPYESIVYRYTK</sequence>
<dbReference type="SMART" id="SM00642">
    <property type="entry name" value="Aamy"/>
    <property type="match status" value="1"/>
</dbReference>
<evidence type="ECO:0000313" key="7">
    <source>
        <dbReference type="Proteomes" id="UP001552502"/>
    </source>
</evidence>
<gene>
    <name evidence="6" type="primary">treC</name>
    <name evidence="6" type="ORF">MRBLBA1_005350</name>
</gene>
<dbReference type="EC" id="3.2.1.93" evidence="4"/>
<name>A0ABV3IJG0_9BACI</name>
<dbReference type="Gene3D" id="2.60.40.1180">
    <property type="entry name" value="Golgi alpha-mannosidase II"/>
    <property type="match status" value="1"/>
</dbReference>
<dbReference type="Gene3D" id="3.90.400.10">
    <property type="entry name" value="Oligo-1,6-glucosidase, Domain 2"/>
    <property type="match status" value="1"/>
</dbReference>
<evidence type="ECO:0000313" key="6">
    <source>
        <dbReference type="EMBL" id="MEV4914379.1"/>
    </source>
</evidence>
<feature type="domain" description="Glycosyl hydrolase family 13 catalytic" evidence="5">
    <location>
        <begin position="11"/>
        <end position="411"/>
    </location>
</feature>